<evidence type="ECO:0000256" key="1">
    <source>
        <dbReference type="ARBA" id="ARBA00004141"/>
    </source>
</evidence>
<organism evidence="7 8">
    <name type="scientific">Scheffersomyces spartinae</name>
    <dbReference type="NCBI Taxonomy" id="45513"/>
    <lineage>
        <taxon>Eukaryota</taxon>
        <taxon>Fungi</taxon>
        <taxon>Dikarya</taxon>
        <taxon>Ascomycota</taxon>
        <taxon>Saccharomycotina</taxon>
        <taxon>Pichiomycetes</taxon>
        <taxon>Debaryomycetaceae</taxon>
        <taxon>Scheffersomyces</taxon>
    </lineage>
</organism>
<keyword evidence="3 6" id="KW-0812">Transmembrane</keyword>
<evidence type="ECO:0000313" key="7">
    <source>
        <dbReference type="EMBL" id="KAG7191567.1"/>
    </source>
</evidence>
<evidence type="ECO:0000256" key="6">
    <source>
        <dbReference type="SAM" id="Phobius"/>
    </source>
</evidence>
<name>A0A9P7V5C4_9ASCO</name>
<protein>
    <submittedName>
        <fullName evidence="7">Uncharacterized protein</fullName>
    </submittedName>
</protein>
<feature type="transmembrane region" description="Helical" evidence="6">
    <location>
        <begin position="79"/>
        <end position="96"/>
    </location>
</feature>
<proteinExistence type="inferred from homology"/>
<keyword evidence="8" id="KW-1185">Reference proteome</keyword>
<accession>A0A9P7V5C4</accession>
<evidence type="ECO:0000256" key="3">
    <source>
        <dbReference type="ARBA" id="ARBA00022692"/>
    </source>
</evidence>
<dbReference type="EMBL" id="JAHMUF010000026">
    <property type="protein sequence ID" value="KAG7191567.1"/>
    <property type="molecule type" value="Genomic_DNA"/>
</dbReference>
<dbReference type="Proteomes" id="UP000790833">
    <property type="component" value="Unassembled WGS sequence"/>
</dbReference>
<dbReference type="OrthoDB" id="3648309at2759"/>
<dbReference type="GO" id="GO:0015123">
    <property type="term" value="F:acetate transmembrane transporter activity"/>
    <property type="evidence" value="ECO:0007669"/>
    <property type="project" value="TreeGrafter"/>
</dbReference>
<dbReference type="AlphaFoldDB" id="A0A9P7V5C4"/>
<dbReference type="GeneID" id="66116333"/>
<evidence type="ECO:0000256" key="2">
    <source>
        <dbReference type="ARBA" id="ARBA00005587"/>
    </source>
</evidence>
<dbReference type="PANTHER" id="PTHR31123">
    <property type="entry name" value="ACCUMULATION OF DYADS PROTEIN 2-RELATED"/>
    <property type="match status" value="1"/>
</dbReference>
<keyword evidence="5 6" id="KW-0472">Membrane</keyword>
<feature type="transmembrane region" description="Helical" evidence="6">
    <location>
        <begin position="198"/>
        <end position="217"/>
    </location>
</feature>
<feature type="transmembrane region" description="Helical" evidence="6">
    <location>
        <begin position="174"/>
        <end position="192"/>
    </location>
</feature>
<comment type="subcellular location">
    <subcellularLocation>
        <location evidence="1">Membrane</location>
        <topology evidence="1">Multi-pass membrane protein</topology>
    </subcellularLocation>
</comment>
<gene>
    <name evidence="7" type="ORF">KQ657_002959</name>
</gene>
<dbReference type="NCBIfam" id="NF038013">
    <property type="entry name" value="AceTr_1"/>
    <property type="match status" value="1"/>
</dbReference>
<dbReference type="RefSeq" id="XP_043047119.1">
    <property type="nucleotide sequence ID" value="XM_043193700.1"/>
</dbReference>
<dbReference type="GO" id="GO:0005886">
    <property type="term" value="C:plasma membrane"/>
    <property type="evidence" value="ECO:0007669"/>
    <property type="project" value="TreeGrafter"/>
</dbReference>
<evidence type="ECO:0000256" key="5">
    <source>
        <dbReference type="ARBA" id="ARBA00023136"/>
    </source>
</evidence>
<evidence type="ECO:0000313" key="8">
    <source>
        <dbReference type="Proteomes" id="UP000790833"/>
    </source>
</evidence>
<comment type="similarity">
    <text evidence="2">Belongs to the acetate uptake transporter (AceTr) (TC 2.A.96) family.</text>
</comment>
<feature type="transmembrane region" description="Helical" evidence="6">
    <location>
        <begin position="108"/>
        <end position="129"/>
    </location>
</feature>
<dbReference type="PANTHER" id="PTHR31123:SF3">
    <property type="entry name" value="AMMONIA TRANSPORT OUTWARD PROTEIN 3"/>
    <property type="match status" value="1"/>
</dbReference>
<comment type="caution">
    <text evidence="7">The sequence shown here is derived from an EMBL/GenBank/DDBJ whole genome shotgun (WGS) entry which is preliminary data.</text>
</comment>
<feature type="transmembrane region" description="Helical" evidence="6">
    <location>
        <begin position="135"/>
        <end position="153"/>
    </location>
</feature>
<reference evidence="7" key="1">
    <citation type="submission" date="2021-03" db="EMBL/GenBank/DDBJ databases">
        <authorList>
            <person name="Palmer J.M."/>
        </authorList>
    </citation>
    <scope>NUCLEOTIDE SEQUENCE</scope>
    <source>
        <strain evidence="7">ARV_011</strain>
    </source>
</reference>
<keyword evidence="4 6" id="KW-1133">Transmembrane helix</keyword>
<evidence type="ECO:0000256" key="4">
    <source>
        <dbReference type="ARBA" id="ARBA00022989"/>
    </source>
</evidence>
<sequence length="269" mass="29399">MEIDLEAYGDEPVIINSKGRRYFLKVSTSESGDNIIHFEEPPIVPTDCDTPCELLNAFGGTLNPGIHSPPKNKSIGNPVPLGLATFSYCVLVVSLINAEVRGLTNPRVMIGPAFFLGGLVELIAGIVALFVEGTFAAVTLGGFSGFWFSYGCLKTDQFGIRASYTDDEWRSAEGFFLLGWLILSFLLLLCTMKATIGLFLLFVGINLFQLLLTIAAFTGNHNIRKVGGYLGIITSCVGWYNMYCGIATPDNSYFYVPAENFMMPRAPRV</sequence>
<dbReference type="InterPro" id="IPR051633">
    <property type="entry name" value="AceTr"/>
</dbReference>
<dbReference type="Pfam" id="PF01184">
    <property type="entry name" value="Gpr1_Fun34_YaaH"/>
    <property type="match status" value="1"/>
</dbReference>
<dbReference type="InterPro" id="IPR000791">
    <property type="entry name" value="Gpr1/Fun34/SatP-like"/>
</dbReference>